<dbReference type="InterPro" id="IPR015927">
    <property type="entry name" value="Peptidase_S24_S26A/B/C"/>
</dbReference>
<dbReference type="Gene3D" id="1.10.260.40">
    <property type="entry name" value="lambda repressor-like DNA-binding domains"/>
    <property type="match status" value="1"/>
</dbReference>
<dbReference type="PANTHER" id="PTHR40661:SF1">
    <property type="entry name" value="HTH CRO_C1-TYPE DOMAIN-CONTAINING PROTEIN"/>
    <property type="match status" value="1"/>
</dbReference>
<evidence type="ECO:0000256" key="1">
    <source>
        <dbReference type="ARBA" id="ARBA00023015"/>
    </source>
</evidence>
<evidence type="ECO:0000259" key="4">
    <source>
        <dbReference type="PROSITE" id="PS50943"/>
    </source>
</evidence>
<accession>A0A1M5J0A2</accession>
<dbReference type="AlphaFoldDB" id="A0A1M5J0A2"/>
<dbReference type="OrthoDB" id="796548at2"/>
<dbReference type="Pfam" id="PF12844">
    <property type="entry name" value="HTH_19"/>
    <property type="match status" value="1"/>
</dbReference>
<keyword evidence="3" id="KW-0804">Transcription</keyword>
<dbReference type="CDD" id="cd00093">
    <property type="entry name" value="HTH_XRE"/>
    <property type="match status" value="1"/>
</dbReference>
<dbReference type="InterPro" id="IPR010982">
    <property type="entry name" value="Lambda_DNA-bd_dom_sf"/>
</dbReference>
<dbReference type="CDD" id="cd06529">
    <property type="entry name" value="S24_LexA-like"/>
    <property type="match status" value="1"/>
</dbReference>
<evidence type="ECO:0000313" key="6">
    <source>
        <dbReference type="Proteomes" id="UP000184480"/>
    </source>
</evidence>
<dbReference type="Proteomes" id="UP000184480">
    <property type="component" value="Unassembled WGS sequence"/>
</dbReference>
<dbReference type="InterPro" id="IPR039418">
    <property type="entry name" value="LexA-like"/>
</dbReference>
<dbReference type="RefSeq" id="WP_062184371.1">
    <property type="nucleotide sequence ID" value="NZ_BBXL01000026.1"/>
</dbReference>
<dbReference type="STRING" id="1346286.SAMN05444362_12175"/>
<sequence>MELNIKELRDKFNKSQQKVADETGISRDKIAKWETTSHKPKTEDYIKLKNYFESLAKDIGDSSVSLKFSQTESQGQPILDIRVCAGHGIGLEGDENKVIEWVNIPKFDGCYGVTVYGDSMYDRFKSGDVIFVRLIQGRNDFDFGQCYVVITNEDRYIKNIYQSGRGDEYVTMTSYNTEVNPDGRRKFPDRDILIDDIKFLYKVAGKLRRDQL</sequence>
<protein>
    <submittedName>
        <fullName evidence="5">Peptidase S24-like</fullName>
    </submittedName>
</protein>
<dbReference type="PANTHER" id="PTHR40661">
    <property type="match status" value="1"/>
</dbReference>
<name>A0A1M5J0A2_9BACT</name>
<keyword evidence="6" id="KW-1185">Reference proteome</keyword>
<dbReference type="Pfam" id="PF00717">
    <property type="entry name" value="Peptidase_S24"/>
    <property type="match status" value="1"/>
</dbReference>
<dbReference type="InterPro" id="IPR001387">
    <property type="entry name" value="Cro/C1-type_HTH"/>
</dbReference>
<evidence type="ECO:0000313" key="5">
    <source>
        <dbReference type="EMBL" id="SHG33972.1"/>
    </source>
</evidence>
<dbReference type="PROSITE" id="PS50943">
    <property type="entry name" value="HTH_CROC1"/>
    <property type="match status" value="1"/>
</dbReference>
<dbReference type="Gene3D" id="2.10.109.10">
    <property type="entry name" value="Umud Fragment, subunit A"/>
    <property type="match status" value="1"/>
</dbReference>
<evidence type="ECO:0000256" key="2">
    <source>
        <dbReference type="ARBA" id="ARBA00023125"/>
    </source>
</evidence>
<dbReference type="InterPro" id="IPR036286">
    <property type="entry name" value="LexA/Signal_pep-like_sf"/>
</dbReference>
<gene>
    <name evidence="5" type="ORF">SAMN05444362_12175</name>
</gene>
<organism evidence="5 6">
    <name type="scientific">Dysgonomonas macrotermitis</name>
    <dbReference type="NCBI Taxonomy" id="1346286"/>
    <lineage>
        <taxon>Bacteria</taxon>
        <taxon>Pseudomonadati</taxon>
        <taxon>Bacteroidota</taxon>
        <taxon>Bacteroidia</taxon>
        <taxon>Bacteroidales</taxon>
        <taxon>Dysgonomonadaceae</taxon>
        <taxon>Dysgonomonas</taxon>
    </lineage>
</organism>
<dbReference type="SMART" id="SM00530">
    <property type="entry name" value="HTH_XRE"/>
    <property type="match status" value="1"/>
</dbReference>
<feature type="domain" description="HTH cro/C1-type" evidence="4">
    <location>
        <begin position="5"/>
        <end position="59"/>
    </location>
</feature>
<dbReference type="EMBL" id="FQUC01000021">
    <property type="protein sequence ID" value="SHG33972.1"/>
    <property type="molecule type" value="Genomic_DNA"/>
</dbReference>
<dbReference type="SUPFAM" id="SSF51306">
    <property type="entry name" value="LexA/Signal peptidase"/>
    <property type="match status" value="1"/>
</dbReference>
<evidence type="ECO:0000256" key="3">
    <source>
        <dbReference type="ARBA" id="ARBA00023163"/>
    </source>
</evidence>
<dbReference type="SUPFAM" id="SSF47413">
    <property type="entry name" value="lambda repressor-like DNA-binding domains"/>
    <property type="match status" value="1"/>
</dbReference>
<reference evidence="6" key="1">
    <citation type="submission" date="2016-11" db="EMBL/GenBank/DDBJ databases">
        <authorList>
            <person name="Varghese N."/>
            <person name="Submissions S."/>
        </authorList>
    </citation>
    <scope>NUCLEOTIDE SEQUENCE [LARGE SCALE GENOMIC DNA]</scope>
    <source>
        <strain evidence="6">DSM 27370</strain>
    </source>
</reference>
<keyword evidence="1" id="KW-0805">Transcription regulation</keyword>
<keyword evidence="2" id="KW-0238">DNA-binding</keyword>
<dbReference type="GO" id="GO:0003677">
    <property type="term" value="F:DNA binding"/>
    <property type="evidence" value="ECO:0007669"/>
    <property type="project" value="UniProtKB-KW"/>
</dbReference>
<proteinExistence type="predicted"/>